<gene>
    <name evidence="1" type="ORF">L3Q82_018355</name>
</gene>
<dbReference type="EMBL" id="CM041551">
    <property type="protein sequence ID" value="KAI3355513.1"/>
    <property type="molecule type" value="Genomic_DNA"/>
</dbReference>
<comment type="caution">
    <text evidence="1">The sequence shown here is derived from an EMBL/GenBank/DDBJ whole genome shotgun (WGS) entry which is preliminary data.</text>
</comment>
<keyword evidence="2" id="KW-1185">Reference proteome</keyword>
<dbReference type="Proteomes" id="UP000831701">
    <property type="component" value="Chromosome 21"/>
</dbReference>
<reference evidence="1" key="1">
    <citation type="submission" date="2022-04" db="EMBL/GenBank/DDBJ databases">
        <title>Jade perch genome.</title>
        <authorList>
            <person name="Chao B."/>
        </authorList>
    </citation>
    <scope>NUCLEOTIDE SEQUENCE</scope>
    <source>
        <strain evidence="1">CB-2022</strain>
    </source>
</reference>
<accession>A0ACB8VJS1</accession>
<protein>
    <submittedName>
        <fullName evidence="1">Uncharacterized protein</fullName>
    </submittedName>
</protein>
<evidence type="ECO:0000313" key="1">
    <source>
        <dbReference type="EMBL" id="KAI3355513.1"/>
    </source>
</evidence>
<sequence length="821" mass="89240">MAAWLGRLSLGDAWYNMYSRLLRTKPMGSMAHGPDDLTELAEGSAVGLAKVLTTVDLVSLGVGSCVGTGMYVVAGLVAKAMAGPGVILSFIVAAVASVLSGVCYAEFGVRVPKTTGSAYTYSYVTVGEFVAFFIGWNLILEYLIGTAAGASALSSMFDSLANHSISNYMITHLGTIRGLGKGEDTYPDLLALFIALLVTAIVALGVRNSVGFNNVLNMVNLVVWVFMIIAGLFFLSTSNWEGGKFLPYGWSGVRHRTAFLVFFSRWSLVSRCKDLKKVQSTKGTKGGDARSSDVLLRTPSSASTSSRRQERRQKTQTPPSQYAITASLVTCLPHSLRVGQYTRSHTISYPNRSALTCLPLQVQVSVILTLMVPYDLIDSSAPLMEMFAVHGFLWGKYTVAVGSIAGLTVSLLGSLFPMPRVIYAMARDGLLFRFLTHVSALTHTPAVACVVSGSFAALLALLVSLRDLIEMMSIGTLLAYTLVSVCVLLLRYQPDDQTVTHQFDSGEDVAGLKSHDDGAVPTKDDQMLIGGPDGNGSSSYHAGGTEGESDDSDFHTGQASLLKRLLGGHYYTLRLRLGMPEASTRPTPATGRIVTRCTLLLFLMSFLLWSTVIFGVEQGAGAGVVFSALMATLMVGSLVKLLITILQQPESGRRLPYMAPCVPFVPAAAILVNSYLMLKLSPLTWARFTVWCLIGLLIYGCYGVWHSTLELSAREQHAHASSYQRYDDHLDDTFSPDDGFYPQEQDERPYQGWSAPEERGYHYGKQNQNQQENQYEDGEQLQDQYEDDGEQYGYQSGPAGRHAGRSRGRTNHGFDGGEEED</sequence>
<name>A0ACB8VJS1_9TELE</name>
<evidence type="ECO:0000313" key="2">
    <source>
        <dbReference type="Proteomes" id="UP000831701"/>
    </source>
</evidence>
<proteinExistence type="predicted"/>
<organism evidence="1 2">
    <name type="scientific">Scortum barcoo</name>
    <name type="common">barcoo grunter</name>
    <dbReference type="NCBI Taxonomy" id="214431"/>
    <lineage>
        <taxon>Eukaryota</taxon>
        <taxon>Metazoa</taxon>
        <taxon>Chordata</taxon>
        <taxon>Craniata</taxon>
        <taxon>Vertebrata</taxon>
        <taxon>Euteleostomi</taxon>
        <taxon>Actinopterygii</taxon>
        <taxon>Neopterygii</taxon>
        <taxon>Teleostei</taxon>
        <taxon>Neoteleostei</taxon>
        <taxon>Acanthomorphata</taxon>
        <taxon>Eupercaria</taxon>
        <taxon>Centrarchiformes</taxon>
        <taxon>Terapontoidei</taxon>
        <taxon>Terapontidae</taxon>
        <taxon>Scortum</taxon>
    </lineage>
</organism>